<gene>
    <name evidence="1" type="ORF">OSB04_029897</name>
</gene>
<protein>
    <recommendedName>
        <fullName evidence="3">DUF659 domain-containing protein</fullName>
    </recommendedName>
</protein>
<dbReference type="Proteomes" id="UP001172457">
    <property type="component" value="Chromosome 8"/>
</dbReference>
<evidence type="ECO:0000313" key="2">
    <source>
        <dbReference type="Proteomes" id="UP001172457"/>
    </source>
</evidence>
<organism evidence="1 2">
    <name type="scientific">Centaurea solstitialis</name>
    <name type="common">yellow star-thistle</name>
    <dbReference type="NCBI Taxonomy" id="347529"/>
    <lineage>
        <taxon>Eukaryota</taxon>
        <taxon>Viridiplantae</taxon>
        <taxon>Streptophyta</taxon>
        <taxon>Embryophyta</taxon>
        <taxon>Tracheophyta</taxon>
        <taxon>Spermatophyta</taxon>
        <taxon>Magnoliopsida</taxon>
        <taxon>eudicotyledons</taxon>
        <taxon>Gunneridae</taxon>
        <taxon>Pentapetalae</taxon>
        <taxon>asterids</taxon>
        <taxon>campanulids</taxon>
        <taxon>Asterales</taxon>
        <taxon>Asteraceae</taxon>
        <taxon>Carduoideae</taxon>
        <taxon>Cardueae</taxon>
        <taxon>Centaureinae</taxon>
        <taxon>Centaurea</taxon>
    </lineage>
</organism>
<accession>A0AA38S5T3</accession>
<dbReference type="AlphaFoldDB" id="A0AA38S5T3"/>
<reference evidence="1" key="1">
    <citation type="submission" date="2023-03" db="EMBL/GenBank/DDBJ databases">
        <title>Chromosome-scale reference genome and RAD-based genetic map of yellow starthistle (Centaurea solstitialis) reveal putative structural variation and QTLs associated with invader traits.</title>
        <authorList>
            <person name="Reatini B."/>
            <person name="Cang F.A."/>
            <person name="Jiang Q."/>
            <person name="Mckibben M.T.W."/>
            <person name="Barker M.S."/>
            <person name="Rieseberg L.H."/>
            <person name="Dlugosch K.M."/>
        </authorList>
    </citation>
    <scope>NUCLEOTIDE SEQUENCE</scope>
    <source>
        <strain evidence="1">CAN-66</strain>
        <tissue evidence="1">Leaf</tissue>
    </source>
</reference>
<dbReference type="EMBL" id="JARYMX010000008">
    <property type="protein sequence ID" value="KAJ9537164.1"/>
    <property type="molecule type" value="Genomic_DNA"/>
</dbReference>
<proteinExistence type="predicted"/>
<dbReference type="SUPFAM" id="SSF53098">
    <property type="entry name" value="Ribonuclease H-like"/>
    <property type="match status" value="1"/>
</dbReference>
<sequence length="71" mass="8376">MAFMFDFWANVKVFWSIFLKSIDALEHVIDAKFIVNMVNEVIEDFGEENMYRSRYLIIFVADNGSNFKAAR</sequence>
<keyword evidence="2" id="KW-1185">Reference proteome</keyword>
<comment type="caution">
    <text evidence="1">The sequence shown here is derived from an EMBL/GenBank/DDBJ whole genome shotgun (WGS) entry which is preliminary data.</text>
</comment>
<dbReference type="InterPro" id="IPR012337">
    <property type="entry name" value="RNaseH-like_sf"/>
</dbReference>
<evidence type="ECO:0000313" key="1">
    <source>
        <dbReference type="EMBL" id="KAJ9537164.1"/>
    </source>
</evidence>
<evidence type="ECO:0008006" key="3">
    <source>
        <dbReference type="Google" id="ProtNLM"/>
    </source>
</evidence>
<name>A0AA38S5T3_9ASTR</name>